<dbReference type="AlphaFoldDB" id="A0AAP0C164"/>
<proteinExistence type="predicted"/>
<gene>
    <name evidence="2" type="ORF">KSP39_PZI002258</name>
</gene>
<dbReference type="Proteomes" id="UP001418222">
    <property type="component" value="Unassembled WGS sequence"/>
</dbReference>
<dbReference type="EMBL" id="JBBWWQ010000002">
    <property type="protein sequence ID" value="KAK8955054.1"/>
    <property type="molecule type" value="Genomic_DNA"/>
</dbReference>
<name>A0AAP0C164_9ASPA</name>
<protein>
    <submittedName>
        <fullName evidence="2">Uncharacterized protein</fullName>
    </submittedName>
</protein>
<evidence type="ECO:0000313" key="3">
    <source>
        <dbReference type="Proteomes" id="UP001418222"/>
    </source>
</evidence>
<organism evidence="2 3">
    <name type="scientific">Platanthera zijinensis</name>
    <dbReference type="NCBI Taxonomy" id="2320716"/>
    <lineage>
        <taxon>Eukaryota</taxon>
        <taxon>Viridiplantae</taxon>
        <taxon>Streptophyta</taxon>
        <taxon>Embryophyta</taxon>
        <taxon>Tracheophyta</taxon>
        <taxon>Spermatophyta</taxon>
        <taxon>Magnoliopsida</taxon>
        <taxon>Liliopsida</taxon>
        <taxon>Asparagales</taxon>
        <taxon>Orchidaceae</taxon>
        <taxon>Orchidoideae</taxon>
        <taxon>Orchideae</taxon>
        <taxon>Orchidinae</taxon>
        <taxon>Platanthera</taxon>
    </lineage>
</organism>
<evidence type="ECO:0000313" key="2">
    <source>
        <dbReference type="EMBL" id="KAK8955054.1"/>
    </source>
</evidence>
<sequence length="214" mass="24502">MEQNHRLILNKKKEARRKPSQPILFPLKKPPQLMRIPFDSPASTAWILLPLDSSHHSKPPPLPLLLHCTRRYRSFYGNSEPPSIIQSRTITLKLSYDCNFSPILLQGDVGHQDVVECVDSFRVLGSRKCGVRLCFGGAVREDACVVERAWEVFPVGWGGQDEFSWWIVASIHACLNFYPYDDYRRLVASVPGYHSGSNLKKIRTILEEYESQPH</sequence>
<evidence type="ECO:0000256" key="1">
    <source>
        <dbReference type="SAM" id="MobiDB-lite"/>
    </source>
</evidence>
<feature type="region of interest" description="Disordered" evidence="1">
    <location>
        <begin position="1"/>
        <end position="20"/>
    </location>
</feature>
<comment type="caution">
    <text evidence="2">The sequence shown here is derived from an EMBL/GenBank/DDBJ whole genome shotgun (WGS) entry which is preliminary data.</text>
</comment>
<feature type="compositionally biased region" description="Basic residues" evidence="1">
    <location>
        <begin position="8"/>
        <end position="19"/>
    </location>
</feature>
<reference evidence="2 3" key="1">
    <citation type="journal article" date="2022" name="Nat. Plants">
        <title>Genomes of leafy and leafless Platanthera orchids illuminate the evolution of mycoheterotrophy.</title>
        <authorList>
            <person name="Li M.H."/>
            <person name="Liu K.W."/>
            <person name="Li Z."/>
            <person name="Lu H.C."/>
            <person name="Ye Q.L."/>
            <person name="Zhang D."/>
            <person name="Wang J.Y."/>
            <person name="Li Y.F."/>
            <person name="Zhong Z.M."/>
            <person name="Liu X."/>
            <person name="Yu X."/>
            <person name="Liu D.K."/>
            <person name="Tu X.D."/>
            <person name="Liu B."/>
            <person name="Hao Y."/>
            <person name="Liao X.Y."/>
            <person name="Jiang Y.T."/>
            <person name="Sun W.H."/>
            <person name="Chen J."/>
            <person name="Chen Y.Q."/>
            <person name="Ai Y."/>
            <person name="Zhai J.W."/>
            <person name="Wu S.S."/>
            <person name="Zhou Z."/>
            <person name="Hsiao Y.Y."/>
            <person name="Wu W.L."/>
            <person name="Chen Y.Y."/>
            <person name="Lin Y.F."/>
            <person name="Hsu J.L."/>
            <person name="Li C.Y."/>
            <person name="Wang Z.W."/>
            <person name="Zhao X."/>
            <person name="Zhong W.Y."/>
            <person name="Ma X.K."/>
            <person name="Ma L."/>
            <person name="Huang J."/>
            <person name="Chen G.Z."/>
            <person name="Huang M.Z."/>
            <person name="Huang L."/>
            <person name="Peng D.H."/>
            <person name="Luo Y.B."/>
            <person name="Zou S.Q."/>
            <person name="Chen S.P."/>
            <person name="Lan S."/>
            <person name="Tsai W.C."/>
            <person name="Van de Peer Y."/>
            <person name="Liu Z.J."/>
        </authorList>
    </citation>
    <scope>NUCLEOTIDE SEQUENCE [LARGE SCALE GENOMIC DNA]</scope>
    <source>
        <strain evidence="2">Lor287</strain>
    </source>
</reference>
<keyword evidence="3" id="KW-1185">Reference proteome</keyword>
<accession>A0AAP0C164</accession>